<feature type="transmembrane region" description="Helical" evidence="2">
    <location>
        <begin position="215"/>
        <end position="234"/>
    </location>
</feature>
<keyword evidence="2" id="KW-0812">Transmembrane</keyword>
<feature type="region of interest" description="Disordered" evidence="1">
    <location>
        <begin position="40"/>
        <end position="90"/>
    </location>
</feature>
<gene>
    <name evidence="3" type="ORF">GCM10009747_15690</name>
</gene>
<dbReference type="EMBL" id="BAAANH010000003">
    <property type="protein sequence ID" value="GAA1757858.1"/>
    <property type="molecule type" value="Genomic_DNA"/>
</dbReference>
<sequence>MISARRAGSLPTVICGVVLLAVLMVATGGLTADRAARAEEGNPGNLSVDVSDGIDPPAAAPGRPPITPPGRSITHIQGPGAAGPPAAPAAPALGETDLGGVLFVGGLAGGYSTSLNPLAGELQVWFTVRNVSKSTIDATADFWLEGPFGHRISQVDDVEVVAVKPGEKRTISAVLPGVGQWTFVTAHTTFTPPEKVDNAELSSFTRDVNVFAPPWFIAAVFVVVLGIAVVRTFLRRIEVPVRLGEVA</sequence>
<feature type="compositionally biased region" description="Pro residues" evidence="1">
    <location>
        <begin position="58"/>
        <end position="68"/>
    </location>
</feature>
<evidence type="ECO:0000313" key="4">
    <source>
        <dbReference type="Proteomes" id="UP001500506"/>
    </source>
</evidence>
<accession>A0ABP4WPQ4</accession>
<dbReference type="RefSeq" id="WP_232498961.1">
    <property type="nucleotide sequence ID" value="NZ_BAAANH010000003.1"/>
</dbReference>
<keyword evidence="4" id="KW-1185">Reference proteome</keyword>
<evidence type="ECO:0000313" key="3">
    <source>
        <dbReference type="EMBL" id="GAA1757858.1"/>
    </source>
</evidence>
<organism evidence="3 4">
    <name type="scientific">Agromyces humatus</name>
    <dbReference type="NCBI Taxonomy" id="279573"/>
    <lineage>
        <taxon>Bacteria</taxon>
        <taxon>Bacillati</taxon>
        <taxon>Actinomycetota</taxon>
        <taxon>Actinomycetes</taxon>
        <taxon>Micrococcales</taxon>
        <taxon>Microbacteriaceae</taxon>
        <taxon>Agromyces</taxon>
    </lineage>
</organism>
<reference evidence="4" key="1">
    <citation type="journal article" date="2019" name="Int. J. Syst. Evol. Microbiol.">
        <title>The Global Catalogue of Microorganisms (GCM) 10K type strain sequencing project: providing services to taxonomists for standard genome sequencing and annotation.</title>
        <authorList>
            <consortium name="The Broad Institute Genomics Platform"/>
            <consortium name="The Broad Institute Genome Sequencing Center for Infectious Disease"/>
            <person name="Wu L."/>
            <person name="Ma J."/>
        </authorList>
    </citation>
    <scope>NUCLEOTIDE SEQUENCE [LARGE SCALE GENOMIC DNA]</scope>
    <source>
        <strain evidence="4">JCM 14319</strain>
    </source>
</reference>
<keyword evidence="2" id="KW-0472">Membrane</keyword>
<evidence type="ECO:0008006" key="5">
    <source>
        <dbReference type="Google" id="ProtNLM"/>
    </source>
</evidence>
<proteinExistence type="predicted"/>
<keyword evidence="2" id="KW-1133">Transmembrane helix</keyword>
<protein>
    <recommendedName>
        <fullName evidence="5">DUF916 domain-containing protein</fullName>
    </recommendedName>
</protein>
<evidence type="ECO:0000256" key="2">
    <source>
        <dbReference type="SAM" id="Phobius"/>
    </source>
</evidence>
<evidence type="ECO:0000256" key="1">
    <source>
        <dbReference type="SAM" id="MobiDB-lite"/>
    </source>
</evidence>
<comment type="caution">
    <text evidence="3">The sequence shown here is derived from an EMBL/GenBank/DDBJ whole genome shotgun (WGS) entry which is preliminary data.</text>
</comment>
<dbReference type="Proteomes" id="UP001500506">
    <property type="component" value="Unassembled WGS sequence"/>
</dbReference>
<name>A0ABP4WPQ4_9MICO</name>